<organism evidence="1">
    <name type="scientific">Siphoviridae sp. ctkyp1</name>
    <dbReference type="NCBI Taxonomy" id="2825646"/>
    <lineage>
        <taxon>Viruses</taxon>
        <taxon>Duplodnaviria</taxon>
        <taxon>Heunggongvirae</taxon>
        <taxon>Uroviricota</taxon>
        <taxon>Caudoviricetes</taxon>
    </lineage>
</organism>
<protein>
    <submittedName>
        <fullName evidence="1">Uncharacterized protein</fullName>
    </submittedName>
</protein>
<sequence length="117" mass="13651">MRKQEIIYITTDYKDADYFLRKLCEPGIISDSYIHVNKKKKTLETSNFQVQAVALSGSHNFITRSAVDFYLISDKPLIVRLSELTRRYEELETIKMRLSLCAKEIDFKKLIDILNGV</sequence>
<evidence type="ECO:0000313" key="1">
    <source>
        <dbReference type="EMBL" id="DAE01711.1"/>
    </source>
</evidence>
<name>A0A8S5P3P5_9CAUD</name>
<proteinExistence type="predicted"/>
<dbReference type="EMBL" id="BK015328">
    <property type="protein sequence ID" value="DAE01711.1"/>
    <property type="molecule type" value="Genomic_DNA"/>
</dbReference>
<accession>A0A8S5P3P5</accession>
<reference evidence="1" key="1">
    <citation type="journal article" date="2021" name="Proc. Natl. Acad. Sci. U.S.A.">
        <title>A Catalog of Tens of Thousands of Viruses from Human Metagenomes Reveals Hidden Associations with Chronic Diseases.</title>
        <authorList>
            <person name="Tisza M.J."/>
            <person name="Buck C.B."/>
        </authorList>
    </citation>
    <scope>NUCLEOTIDE SEQUENCE</scope>
    <source>
        <strain evidence="1">Ctkyp1</strain>
    </source>
</reference>